<reference evidence="2 3" key="1">
    <citation type="submission" date="2020-02" db="EMBL/GenBank/DDBJ databases">
        <title>Whole Genome Shotgun Sequence of Streptomyces sp. strain CWH03.</title>
        <authorList>
            <person name="Dohra H."/>
            <person name="Kodani S."/>
            <person name="Yamamura H."/>
        </authorList>
    </citation>
    <scope>NUCLEOTIDE SEQUENCE [LARGE SCALE GENOMIC DNA]</scope>
    <source>
        <strain evidence="2 3">CWH03</strain>
    </source>
</reference>
<evidence type="ECO:0000313" key="3">
    <source>
        <dbReference type="Proteomes" id="UP000484988"/>
    </source>
</evidence>
<name>A0A6A0B2M4_9ACTN</name>
<protein>
    <submittedName>
        <fullName evidence="2">Uncharacterized protein</fullName>
    </submittedName>
</protein>
<evidence type="ECO:0000256" key="1">
    <source>
        <dbReference type="SAM" id="MobiDB-lite"/>
    </source>
</evidence>
<dbReference type="Proteomes" id="UP000484988">
    <property type="component" value="Unassembled WGS sequence"/>
</dbReference>
<dbReference type="RefSeq" id="WP_173267653.1">
    <property type="nucleotide sequence ID" value="NZ_BLLG01000036.1"/>
</dbReference>
<proteinExistence type="predicted"/>
<dbReference type="EMBL" id="BLLG01000036">
    <property type="protein sequence ID" value="GFH39560.1"/>
    <property type="molecule type" value="Genomic_DNA"/>
</dbReference>
<sequence>MSNEAGPNTPAALARLVLSDRARDVVDGALRLVPTLDDGQRPPGDLLLEALRVRAQVDKLVTAAVLNAREPDTPRTTLADPRSTSRSRGSSAAYR</sequence>
<accession>A0A6A0B2M4</accession>
<gene>
    <name evidence="2" type="ORF">SCWH03_58280</name>
</gene>
<feature type="compositionally biased region" description="Low complexity" evidence="1">
    <location>
        <begin position="82"/>
        <end position="95"/>
    </location>
</feature>
<feature type="region of interest" description="Disordered" evidence="1">
    <location>
        <begin position="68"/>
        <end position="95"/>
    </location>
</feature>
<comment type="caution">
    <text evidence="2">The sequence shown here is derived from an EMBL/GenBank/DDBJ whole genome shotgun (WGS) entry which is preliminary data.</text>
</comment>
<keyword evidence="3" id="KW-1185">Reference proteome</keyword>
<dbReference type="AlphaFoldDB" id="A0A6A0B2M4"/>
<evidence type="ECO:0000313" key="2">
    <source>
        <dbReference type="EMBL" id="GFH39560.1"/>
    </source>
</evidence>
<organism evidence="2 3">
    <name type="scientific">Streptomyces pacificus</name>
    <dbReference type="NCBI Taxonomy" id="2705029"/>
    <lineage>
        <taxon>Bacteria</taxon>
        <taxon>Bacillati</taxon>
        <taxon>Actinomycetota</taxon>
        <taxon>Actinomycetes</taxon>
        <taxon>Kitasatosporales</taxon>
        <taxon>Streptomycetaceae</taxon>
        <taxon>Streptomyces</taxon>
    </lineage>
</organism>